<keyword evidence="4" id="KW-0548">Nucleotidyltransferase</keyword>
<dbReference type="AlphaFoldDB" id="A0A816C7V5"/>
<keyword evidence="9" id="KW-1185">Reference proteome</keyword>
<evidence type="ECO:0000313" key="9">
    <source>
        <dbReference type="Proteomes" id="UP000663828"/>
    </source>
</evidence>
<keyword evidence="2 6" id="KW-0328">Glycosyltransferase</keyword>
<comment type="similarity">
    <text evidence="1 6">Belongs to the Arg-specific ADP-ribosyltransferase family.</text>
</comment>
<dbReference type="OrthoDB" id="423533at2759"/>
<evidence type="ECO:0000256" key="2">
    <source>
        <dbReference type="ARBA" id="ARBA00022676"/>
    </source>
</evidence>
<dbReference type="Pfam" id="PF01129">
    <property type="entry name" value="ART"/>
    <property type="match status" value="1"/>
</dbReference>
<dbReference type="GO" id="GO:0106274">
    <property type="term" value="F:NAD+-protein-arginine ADP-ribosyltransferase activity"/>
    <property type="evidence" value="ECO:0007669"/>
    <property type="project" value="UniProtKB-EC"/>
</dbReference>
<dbReference type="Gene3D" id="3.90.176.10">
    <property type="entry name" value="Toxin ADP-ribosyltransferase, Chain A, domain 1"/>
    <property type="match status" value="1"/>
</dbReference>
<keyword evidence="6" id="KW-0521">NADP</keyword>
<keyword evidence="6" id="KW-0520">NAD</keyword>
<evidence type="ECO:0000256" key="5">
    <source>
        <dbReference type="ARBA" id="ARBA00047597"/>
    </source>
</evidence>
<dbReference type="EMBL" id="CAJNOJ010000656">
    <property type="protein sequence ID" value="CAF1504766.1"/>
    <property type="molecule type" value="Genomic_DNA"/>
</dbReference>
<evidence type="ECO:0000313" key="8">
    <source>
        <dbReference type="EMBL" id="CAF1621211.1"/>
    </source>
</evidence>
<evidence type="ECO:0000313" key="7">
    <source>
        <dbReference type="EMBL" id="CAF1504766.1"/>
    </source>
</evidence>
<organism evidence="8 9">
    <name type="scientific">Adineta ricciae</name>
    <name type="common">Rotifer</name>
    <dbReference type="NCBI Taxonomy" id="249248"/>
    <lineage>
        <taxon>Eukaryota</taxon>
        <taxon>Metazoa</taxon>
        <taxon>Spiralia</taxon>
        <taxon>Gnathifera</taxon>
        <taxon>Rotifera</taxon>
        <taxon>Eurotatoria</taxon>
        <taxon>Bdelloidea</taxon>
        <taxon>Adinetida</taxon>
        <taxon>Adinetidae</taxon>
        <taxon>Adineta</taxon>
    </lineage>
</organism>
<dbReference type="SUPFAM" id="SSF56399">
    <property type="entry name" value="ADP-ribosylation"/>
    <property type="match status" value="1"/>
</dbReference>
<evidence type="ECO:0000256" key="4">
    <source>
        <dbReference type="ARBA" id="ARBA00022695"/>
    </source>
</evidence>
<dbReference type="Proteomes" id="UP000663852">
    <property type="component" value="Unassembled WGS sequence"/>
</dbReference>
<evidence type="ECO:0000256" key="1">
    <source>
        <dbReference type="ARBA" id="ARBA00009558"/>
    </source>
</evidence>
<gene>
    <name evidence="7" type="ORF">EDS130_LOCUS42857</name>
    <name evidence="8" type="ORF">XAT740_LOCUS50272</name>
</gene>
<dbReference type="Proteomes" id="UP000663828">
    <property type="component" value="Unassembled WGS sequence"/>
</dbReference>
<protein>
    <recommendedName>
        <fullName evidence="6">NAD(P)(+)--arginine ADP-ribosyltransferase</fullName>
        <ecNumber evidence="6">2.4.2.31</ecNumber>
    </recommendedName>
    <alternativeName>
        <fullName evidence="6">Mono(ADP-ribosyl)transferase</fullName>
    </alternativeName>
</protein>
<reference evidence="8" key="1">
    <citation type="submission" date="2021-02" db="EMBL/GenBank/DDBJ databases">
        <authorList>
            <person name="Nowell W R."/>
        </authorList>
    </citation>
    <scope>NUCLEOTIDE SEQUENCE</scope>
</reference>
<dbReference type="EMBL" id="CAJNOR010007662">
    <property type="protein sequence ID" value="CAF1621211.1"/>
    <property type="molecule type" value="Genomic_DNA"/>
</dbReference>
<comment type="caution">
    <text evidence="8">The sequence shown here is derived from an EMBL/GenBank/DDBJ whole genome shotgun (WGS) entry which is preliminary data.</text>
</comment>
<proteinExistence type="inferred from homology"/>
<keyword evidence="3 6" id="KW-0808">Transferase</keyword>
<dbReference type="InterPro" id="IPR000768">
    <property type="entry name" value="ART"/>
</dbReference>
<accession>A0A816C7V5</accession>
<evidence type="ECO:0000256" key="6">
    <source>
        <dbReference type="RuleBase" id="RU361228"/>
    </source>
</evidence>
<comment type="catalytic activity">
    <reaction evidence="5 6">
        <text>L-arginyl-[protein] + NAD(+) = N(omega)-(ADP-D-ribosyl)-L-arginyl-[protein] + nicotinamide + H(+)</text>
        <dbReference type="Rhea" id="RHEA:19149"/>
        <dbReference type="Rhea" id="RHEA-COMP:10532"/>
        <dbReference type="Rhea" id="RHEA-COMP:15087"/>
        <dbReference type="ChEBI" id="CHEBI:15378"/>
        <dbReference type="ChEBI" id="CHEBI:17154"/>
        <dbReference type="ChEBI" id="CHEBI:29965"/>
        <dbReference type="ChEBI" id="CHEBI:57540"/>
        <dbReference type="ChEBI" id="CHEBI:142554"/>
        <dbReference type="EC" id="2.4.2.31"/>
    </reaction>
</comment>
<dbReference type="PROSITE" id="PS51996">
    <property type="entry name" value="TR_MART"/>
    <property type="match status" value="1"/>
</dbReference>
<name>A0A816C7V5_ADIRI</name>
<dbReference type="EC" id="2.4.2.31" evidence="6"/>
<evidence type="ECO:0000256" key="3">
    <source>
        <dbReference type="ARBA" id="ARBA00022679"/>
    </source>
</evidence>
<sequence length="374" mass="43527">MSFSFEINHRLLEDIRSESKQILESITDYEQEQLVSLEQACQPLKDILGNELQLYITVAKLNSKEPKNGLSPDESASIYLYTMEWSSRENSLYVLFNYALRTSDRSQLRPWFQYMKLFFTAFYKLPSIENQTVWHGISEDLSKYYREGEELTWWSLISTTSSFDVLQSSMYLGRVPTQTVFAIETNNGKLIRAHSHLQNDDEILLPPGIRLIVTRISNQSNGIHIIYLRDINLSSSKQIVSQFARPQGASIVDIQRLLNQLDILCPNGKPINLVARVDGCNIPTYITELFHFYGLTVSWINDYDQSFKMLTMFQMAQNPEQIAKANWEQIKQMFIAINWSGRFSYYTTWALAIERGYIRLILLRMKELAEQETL</sequence>
<dbReference type="GO" id="GO:0016779">
    <property type="term" value="F:nucleotidyltransferase activity"/>
    <property type="evidence" value="ECO:0007669"/>
    <property type="project" value="UniProtKB-KW"/>
</dbReference>